<dbReference type="EMBL" id="BSYO01000015">
    <property type="protein sequence ID" value="GMH15676.1"/>
    <property type="molecule type" value="Genomic_DNA"/>
</dbReference>
<keyword evidence="3" id="KW-1185">Reference proteome</keyword>
<evidence type="ECO:0000313" key="3">
    <source>
        <dbReference type="Proteomes" id="UP001279734"/>
    </source>
</evidence>
<feature type="compositionally biased region" description="Polar residues" evidence="1">
    <location>
        <begin position="106"/>
        <end position="123"/>
    </location>
</feature>
<reference evidence="2" key="1">
    <citation type="submission" date="2023-05" db="EMBL/GenBank/DDBJ databases">
        <title>Nepenthes gracilis genome sequencing.</title>
        <authorList>
            <person name="Fukushima K."/>
        </authorList>
    </citation>
    <scope>NUCLEOTIDE SEQUENCE</scope>
    <source>
        <strain evidence="2">SING2019-196</strain>
    </source>
</reference>
<proteinExistence type="predicted"/>
<feature type="region of interest" description="Disordered" evidence="1">
    <location>
        <begin position="90"/>
        <end position="123"/>
    </location>
</feature>
<gene>
    <name evidence="2" type="ORF">Nepgr_017517</name>
</gene>
<protein>
    <submittedName>
        <fullName evidence="2">Uncharacterized protein</fullName>
    </submittedName>
</protein>
<sequence>MAVGPVVLPFTLMPPVVKISSCFRGFDDDLLDRLKSHISFIQGLEAPLLALLDKSYPQEVHRSNLKVSLLLAILCVLLPLSLVQVWKNQAPSSSSGSICSVPVHQPNPQISKSRANVIQDDSS</sequence>
<name>A0AAD3XTF4_NEPGR</name>
<evidence type="ECO:0000313" key="2">
    <source>
        <dbReference type="EMBL" id="GMH15676.1"/>
    </source>
</evidence>
<accession>A0AAD3XTF4</accession>
<organism evidence="2 3">
    <name type="scientific">Nepenthes gracilis</name>
    <name type="common">Slender pitcher plant</name>
    <dbReference type="NCBI Taxonomy" id="150966"/>
    <lineage>
        <taxon>Eukaryota</taxon>
        <taxon>Viridiplantae</taxon>
        <taxon>Streptophyta</taxon>
        <taxon>Embryophyta</taxon>
        <taxon>Tracheophyta</taxon>
        <taxon>Spermatophyta</taxon>
        <taxon>Magnoliopsida</taxon>
        <taxon>eudicotyledons</taxon>
        <taxon>Gunneridae</taxon>
        <taxon>Pentapetalae</taxon>
        <taxon>Caryophyllales</taxon>
        <taxon>Nepenthaceae</taxon>
        <taxon>Nepenthes</taxon>
    </lineage>
</organism>
<dbReference type="AlphaFoldDB" id="A0AAD3XTF4"/>
<dbReference type="Proteomes" id="UP001279734">
    <property type="component" value="Unassembled WGS sequence"/>
</dbReference>
<comment type="caution">
    <text evidence="2">The sequence shown here is derived from an EMBL/GenBank/DDBJ whole genome shotgun (WGS) entry which is preliminary data.</text>
</comment>
<evidence type="ECO:0000256" key="1">
    <source>
        <dbReference type="SAM" id="MobiDB-lite"/>
    </source>
</evidence>